<evidence type="ECO:0000256" key="7">
    <source>
        <dbReference type="ARBA" id="ARBA00023136"/>
    </source>
</evidence>
<dbReference type="InterPro" id="IPR045863">
    <property type="entry name" value="CorA_TM1_TM2"/>
</dbReference>
<evidence type="ECO:0000256" key="2">
    <source>
        <dbReference type="ARBA" id="ARBA00009765"/>
    </source>
</evidence>
<keyword evidence="3 8" id="KW-0813">Transport</keyword>
<feature type="transmembrane region" description="Helical" evidence="8">
    <location>
        <begin position="306"/>
        <end position="328"/>
    </location>
</feature>
<gene>
    <name evidence="8 9" type="primary">corA</name>
    <name evidence="9" type="ORF">GCM10023092_27540</name>
</gene>
<keyword evidence="7 8" id="KW-0472">Membrane</keyword>
<comment type="similarity">
    <text evidence="2 8">Belongs to the CorA metal ion transporter (MIT) (TC 1.A.35) family.</text>
</comment>
<keyword evidence="5 8" id="KW-0812">Transmembrane</keyword>
<organism evidence="9 10">
    <name type="scientific">Rurimicrobium arvi</name>
    <dbReference type="NCBI Taxonomy" id="2049916"/>
    <lineage>
        <taxon>Bacteria</taxon>
        <taxon>Pseudomonadati</taxon>
        <taxon>Bacteroidota</taxon>
        <taxon>Chitinophagia</taxon>
        <taxon>Chitinophagales</taxon>
        <taxon>Chitinophagaceae</taxon>
        <taxon>Rurimicrobium</taxon>
    </lineage>
</organism>
<evidence type="ECO:0000256" key="6">
    <source>
        <dbReference type="ARBA" id="ARBA00022989"/>
    </source>
</evidence>
<dbReference type="Pfam" id="PF01544">
    <property type="entry name" value="CorA"/>
    <property type="match status" value="1"/>
</dbReference>
<accession>A0ABP8MZG6</accession>
<dbReference type="PANTHER" id="PTHR46494:SF1">
    <property type="entry name" value="CORA FAMILY METAL ION TRANSPORTER (EUROFUNG)"/>
    <property type="match status" value="1"/>
</dbReference>
<evidence type="ECO:0000256" key="5">
    <source>
        <dbReference type="ARBA" id="ARBA00022692"/>
    </source>
</evidence>
<feature type="transmembrane region" description="Helical" evidence="8">
    <location>
        <begin position="340"/>
        <end position="358"/>
    </location>
</feature>
<dbReference type="SUPFAM" id="SSF143865">
    <property type="entry name" value="CorA soluble domain-like"/>
    <property type="match status" value="1"/>
</dbReference>
<comment type="function">
    <text evidence="8">Mediates influx of magnesium ions.</text>
</comment>
<keyword evidence="4 8" id="KW-1003">Cell membrane</keyword>
<dbReference type="Gene3D" id="1.20.58.340">
    <property type="entry name" value="Magnesium transport protein CorA, transmembrane region"/>
    <property type="match status" value="2"/>
</dbReference>
<dbReference type="InterPro" id="IPR002523">
    <property type="entry name" value="MgTranspt_CorA/ZnTranspt_ZntB"/>
</dbReference>
<keyword evidence="8" id="KW-0460">Magnesium</keyword>
<evidence type="ECO:0000313" key="10">
    <source>
        <dbReference type="Proteomes" id="UP001501410"/>
    </source>
</evidence>
<dbReference type="CDD" id="cd12828">
    <property type="entry name" value="TmCorA-like_1"/>
    <property type="match status" value="1"/>
</dbReference>
<dbReference type="InterPro" id="IPR004488">
    <property type="entry name" value="Mg/Co-transport_prot_CorA"/>
</dbReference>
<keyword evidence="8" id="KW-0406">Ion transport</keyword>
<comment type="caution">
    <text evidence="9">The sequence shown here is derived from an EMBL/GenBank/DDBJ whole genome shotgun (WGS) entry which is preliminary data.</text>
</comment>
<evidence type="ECO:0000256" key="1">
    <source>
        <dbReference type="ARBA" id="ARBA00004651"/>
    </source>
</evidence>
<dbReference type="NCBIfam" id="TIGR00383">
    <property type="entry name" value="corA"/>
    <property type="match status" value="1"/>
</dbReference>
<evidence type="ECO:0000313" key="9">
    <source>
        <dbReference type="EMBL" id="GAA4458741.1"/>
    </source>
</evidence>
<evidence type="ECO:0000256" key="3">
    <source>
        <dbReference type="ARBA" id="ARBA00022448"/>
    </source>
</evidence>
<evidence type="ECO:0000256" key="4">
    <source>
        <dbReference type="ARBA" id="ARBA00022475"/>
    </source>
</evidence>
<proteinExistence type="inferred from homology"/>
<name>A0ABP8MZG6_9BACT</name>
<dbReference type="SUPFAM" id="SSF144083">
    <property type="entry name" value="Magnesium transport protein CorA, transmembrane region"/>
    <property type="match status" value="1"/>
</dbReference>
<dbReference type="Gene3D" id="3.30.460.20">
    <property type="entry name" value="CorA soluble domain-like"/>
    <property type="match status" value="1"/>
</dbReference>
<protein>
    <recommendedName>
        <fullName evidence="8">Magnesium transport protein CorA</fullName>
    </recommendedName>
</protein>
<keyword evidence="6 8" id="KW-1133">Transmembrane helix</keyword>
<dbReference type="EMBL" id="BAABEZ010000024">
    <property type="protein sequence ID" value="GAA4458741.1"/>
    <property type="molecule type" value="Genomic_DNA"/>
</dbReference>
<dbReference type="Proteomes" id="UP001501410">
    <property type="component" value="Unassembled WGS sequence"/>
</dbReference>
<reference evidence="10" key="1">
    <citation type="journal article" date="2019" name="Int. J. Syst. Evol. Microbiol.">
        <title>The Global Catalogue of Microorganisms (GCM) 10K type strain sequencing project: providing services to taxonomists for standard genome sequencing and annotation.</title>
        <authorList>
            <consortium name="The Broad Institute Genomics Platform"/>
            <consortium name="The Broad Institute Genome Sequencing Center for Infectious Disease"/>
            <person name="Wu L."/>
            <person name="Ma J."/>
        </authorList>
    </citation>
    <scope>NUCLEOTIDE SEQUENCE [LARGE SCALE GENOMIC DNA]</scope>
    <source>
        <strain evidence="10">JCM 31921</strain>
    </source>
</reference>
<keyword evidence="10" id="KW-1185">Reference proteome</keyword>
<evidence type="ECO:0000256" key="8">
    <source>
        <dbReference type="RuleBase" id="RU362010"/>
    </source>
</evidence>
<sequence length="364" mass="42257">MGSKRNKALQLIPELLKPKKRRIAYDPAQEPPQRRADVQSVYSVFHYNETELLEQQYSSIKDHQDLRKPGYITWINADGLKKEEVEQLCQAFEVHPLLVEDILSIGQRAKMDEMDNRMFCLLPMIYFNNTAACIEFEQVSIVVGENFVLSFQEDATRDVFDPLRHRLRSGGQRLRERKADYLCYSLLDVIVDSYFGVLEKLADKIDEIEDALLADRDATILASISHLRKEVMLMKRSIAPVRELVGGFLRTGNQLVESRHEKYFKDVSDHIIQANDTCENLRDMLSNLQDLYMNRINLKMNEVMKIFTMVSLLLAPATVIGGIFGMNFERIPLLHDQRGFYISVAAMLLIPLMMILYFKRKKWL</sequence>
<dbReference type="InterPro" id="IPR045861">
    <property type="entry name" value="CorA_cytoplasmic_dom"/>
</dbReference>
<dbReference type="PANTHER" id="PTHR46494">
    <property type="entry name" value="CORA FAMILY METAL ION TRANSPORTER (EUROFUNG)"/>
    <property type="match status" value="1"/>
</dbReference>
<dbReference type="RefSeq" id="WP_344828395.1">
    <property type="nucleotide sequence ID" value="NZ_BAABEZ010000024.1"/>
</dbReference>
<comment type="subcellular location">
    <subcellularLocation>
        <location evidence="1">Cell membrane</location>
        <topology evidence="1">Multi-pass membrane protein</topology>
    </subcellularLocation>
    <subcellularLocation>
        <location evidence="8">Membrane</location>
        <topology evidence="8">Multi-pass membrane protein</topology>
    </subcellularLocation>
</comment>